<dbReference type="EMBL" id="LBWR01000001">
    <property type="protein sequence ID" value="KKR12633.1"/>
    <property type="molecule type" value="Genomic_DNA"/>
</dbReference>
<dbReference type="Proteomes" id="UP000034665">
    <property type="component" value="Unassembled WGS sequence"/>
</dbReference>
<gene>
    <name evidence="1" type="ORF">UT41_C0001G0177</name>
</gene>
<dbReference type="AlphaFoldDB" id="A0A0G0NB09"/>
<name>A0A0G0NB09_9BACT</name>
<reference evidence="1 2" key="1">
    <citation type="journal article" date="2015" name="Nature">
        <title>rRNA introns, odd ribosomes, and small enigmatic genomes across a large radiation of phyla.</title>
        <authorList>
            <person name="Brown C.T."/>
            <person name="Hug L.A."/>
            <person name="Thomas B.C."/>
            <person name="Sharon I."/>
            <person name="Castelle C.J."/>
            <person name="Singh A."/>
            <person name="Wilkins M.J."/>
            <person name="Williams K.H."/>
            <person name="Banfield J.F."/>
        </authorList>
    </citation>
    <scope>NUCLEOTIDE SEQUENCE [LARGE SCALE GENOMIC DNA]</scope>
</reference>
<sequence length="74" mass="8405">MDRIIEKAHCACSTQSLSELCSDLLLAEELNDRTIRTMVVAELDLIISELISPSDQIAKEYLEKVRREIVDLTL</sequence>
<protein>
    <submittedName>
        <fullName evidence="1">Uncharacterized protein</fullName>
    </submittedName>
</protein>
<dbReference type="STRING" id="1619013.UT41_C0001G0177"/>
<organism evidence="1 2">
    <name type="scientific">Candidatus Wolfebacteria bacterium GW2011_GWC2_39_22</name>
    <dbReference type="NCBI Taxonomy" id="1619013"/>
    <lineage>
        <taxon>Bacteria</taxon>
        <taxon>Candidatus Wolfeibacteriota</taxon>
    </lineage>
</organism>
<accession>A0A0G0NB09</accession>
<evidence type="ECO:0000313" key="2">
    <source>
        <dbReference type="Proteomes" id="UP000034665"/>
    </source>
</evidence>
<proteinExistence type="predicted"/>
<evidence type="ECO:0000313" key="1">
    <source>
        <dbReference type="EMBL" id="KKR12633.1"/>
    </source>
</evidence>
<comment type="caution">
    <text evidence="1">The sequence shown here is derived from an EMBL/GenBank/DDBJ whole genome shotgun (WGS) entry which is preliminary data.</text>
</comment>